<dbReference type="GO" id="GO:0019905">
    <property type="term" value="F:syntaxin binding"/>
    <property type="evidence" value="ECO:0007669"/>
    <property type="project" value="TreeGrafter"/>
</dbReference>
<dbReference type="InterPro" id="IPR039745">
    <property type="entry name" value="Vps54"/>
</dbReference>
<feature type="compositionally biased region" description="Basic and acidic residues" evidence="7">
    <location>
        <begin position="1066"/>
        <end position="1079"/>
    </location>
</feature>
<feature type="region of interest" description="Disordered" evidence="7">
    <location>
        <begin position="1"/>
        <end position="61"/>
    </location>
</feature>
<dbReference type="Gene3D" id="6.10.250.860">
    <property type="match status" value="1"/>
</dbReference>
<evidence type="ECO:0000313" key="10">
    <source>
        <dbReference type="Proteomes" id="UP000383932"/>
    </source>
</evidence>
<dbReference type="Proteomes" id="UP000383932">
    <property type="component" value="Unassembled WGS sequence"/>
</dbReference>
<evidence type="ECO:0000256" key="5">
    <source>
        <dbReference type="ARBA" id="ARBA00023034"/>
    </source>
</evidence>
<evidence type="ECO:0000313" key="9">
    <source>
        <dbReference type="EMBL" id="KAB5595660.1"/>
    </source>
</evidence>
<feature type="compositionally biased region" description="Polar residues" evidence="7">
    <location>
        <begin position="95"/>
        <end position="112"/>
    </location>
</feature>
<sequence length="1189" mass="129602">MADSTAASSQGDDSRPTTPIPRETNRTQTYHFQWDLASRRKGPGSVVSEATESRAGDGLAPRVEVFFENVDSGSATPSFPTSWSASSQGFNAISTVLNNPKTKPNPLKSSKAPQPPVNSPDLKRIRRKDFEPYLKAIGPAWHQFEQNRKTGPDPSSTFGAPTLPLAIGSDGQNGNSSTIRSQFNDTILPDAGPRSKLPSLSGVPSIYFDSSFDLSDPRTFATVTEQSTATTHRRTSSSPGDIALNHILQEKLSHYMDIVEQHLVQEIAIRSVPFFAALSNLQDLQTEGAACLSRIARLKAQLREVDNCQVKRGLQVVQLQTKRDNLQQLQRAVKDLREVGEMFTMAKHLEDEGDHFAALGLTETVEAFLERKEDAASLTVDPEATALPHIPRHKPQEGNTAFSLPIVIESPGTPTVSFSEQKLDRLQPQDPHTALPLLSQTTINLASLTSLSSMPSKLADLRTTISLALQRDLIGLLSEDLVNQTKGLESSTTTIPLAEAVRPEAWGAQLQVLLDGLLRTGGLERAFGSYKEAALARIRHQANARDQNNQTEKEPESTSEENVEFIKDMDHDAFMRLIRSLYSTLLKSIQTIQEHGTSIQKILKEISEQNQKRVATIDLSDECSAIVFAAAELASVCCARLLNVRADQNVGLSWPSFLELYNETSTFNVECEILCRTMIIALRGAANSQAKSYLSSFHSQRISESAKLVEEETWAAVDVSPKYQRLVTALIEAAVSNPPEILVQPGKPTESNEAEGPLPKYIIIEEQEFYVVGATLQAIRLIIDYLSIIANLSLLTIDVMPKIIEFLKAFNSRTCQVVLGAGALRSAGLKNITARHLALASQSLTVMVTLIPYIRETFRRHLSPKQAVMLIEFDKLKRDFQEHQNEIYAKLISIMGDRLATHCKSLQEIDWTAPSPKPPPNAYMEVLVKETATLHKVLTRYLSPHTSELIMSQVFAAINHRLSEEYSKIDLPSQVAKDRLLDDARYLHARLSALPGVGGLSSMLETVVGDKRIVAPVSPEPVIIVPAQATPTPPAKPTRRTLSSIFGKDSRFSKAPPSAPAPPPPEKADTFRGAPEKGAESSPKAPPANTQADSNRADPNLPSDGINSQPENERPEGLVATQEEQSAALTEGTHQESTSEIPELPADGKNAALAGGAETKVATSAPETIQVGSPAALSRASSPAPADDN</sequence>
<evidence type="ECO:0000259" key="8">
    <source>
        <dbReference type="Pfam" id="PF07928"/>
    </source>
</evidence>
<feature type="region of interest" description="Disordered" evidence="7">
    <location>
        <begin position="541"/>
        <end position="560"/>
    </location>
</feature>
<dbReference type="GO" id="GO:0042147">
    <property type="term" value="P:retrograde transport, endosome to Golgi"/>
    <property type="evidence" value="ECO:0007669"/>
    <property type="project" value="InterPro"/>
</dbReference>
<keyword evidence="5" id="KW-0333">Golgi apparatus</keyword>
<feature type="compositionally biased region" description="Polar residues" evidence="7">
    <location>
        <begin position="1161"/>
        <end position="1171"/>
    </location>
</feature>
<feature type="region of interest" description="Disordered" evidence="7">
    <location>
        <begin position="1048"/>
        <end position="1189"/>
    </location>
</feature>
<feature type="region of interest" description="Disordered" evidence="7">
    <location>
        <begin position="95"/>
        <end position="122"/>
    </location>
</feature>
<protein>
    <submittedName>
        <fullName evidence="9">Vacuolar protein sorting-associated protein 54</fullName>
    </submittedName>
</protein>
<accession>A0A5N5QV84</accession>
<comment type="caution">
    <text evidence="9">The sequence shown here is derived from an EMBL/GenBank/DDBJ whole genome shotgun (WGS) entry which is preliminary data.</text>
</comment>
<dbReference type="Pfam" id="PF07928">
    <property type="entry name" value="Vps54"/>
    <property type="match status" value="1"/>
</dbReference>
<keyword evidence="4" id="KW-0653">Protein transport</keyword>
<evidence type="ECO:0000256" key="1">
    <source>
        <dbReference type="ARBA" id="ARBA00004601"/>
    </source>
</evidence>
<gene>
    <name evidence="9" type="ORF">CTheo_898</name>
</gene>
<feature type="domain" description="Vacuolar protein sorting-associated protein 54 C-terminal" evidence="8">
    <location>
        <begin position="767"/>
        <end position="898"/>
    </location>
</feature>
<evidence type="ECO:0000256" key="4">
    <source>
        <dbReference type="ARBA" id="ARBA00022927"/>
    </source>
</evidence>
<keyword evidence="6" id="KW-0175">Coiled coil</keyword>
<proteinExistence type="inferred from homology"/>
<feature type="compositionally biased region" description="Polar residues" evidence="7">
    <location>
        <begin position="1"/>
        <end position="11"/>
    </location>
</feature>
<dbReference type="EMBL" id="SSOP01000007">
    <property type="protein sequence ID" value="KAB5595660.1"/>
    <property type="molecule type" value="Genomic_DNA"/>
</dbReference>
<keyword evidence="3" id="KW-0813">Transport</keyword>
<dbReference type="OrthoDB" id="10259024at2759"/>
<evidence type="ECO:0000256" key="3">
    <source>
        <dbReference type="ARBA" id="ARBA00022448"/>
    </source>
</evidence>
<dbReference type="GO" id="GO:0005829">
    <property type="term" value="C:cytosol"/>
    <property type="evidence" value="ECO:0007669"/>
    <property type="project" value="GOC"/>
</dbReference>
<organism evidence="9 10">
    <name type="scientific">Ceratobasidium theobromae</name>
    <dbReference type="NCBI Taxonomy" id="1582974"/>
    <lineage>
        <taxon>Eukaryota</taxon>
        <taxon>Fungi</taxon>
        <taxon>Dikarya</taxon>
        <taxon>Basidiomycota</taxon>
        <taxon>Agaricomycotina</taxon>
        <taxon>Agaricomycetes</taxon>
        <taxon>Cantharellales</taxon>
        <taxon>Ceratobasidiaceae</taxon>
        <taxon>Ceratobasidium</taxon>
    </lineage>
</organism>
<dbReference type="GO" id="GO:0015031">
    <property type="term" value="P:protein transport"/>
    <property type="evidence" value="ECO:0007669"/>
    <property type="project" value="UniProtKB-KW"/>
</dbReference>
<name>A0A5N5QV84_9AGAM</name>
<dbReference type="AlphaFoldDB" id="A0A5N5QV84"/>
<feature type="compositionally biased region" description="Low complexity" evidence="7">
    <location>
        <begin position="1173"/>
        <end position="1189"/>
    </location>
</feature>
<keyword evidence="10" id="KW-1185">Reference proteome</keyword>
<evidence type="ECO:0000256" key="2">
    <source>
        <dbReference type="ARBA" id="ARBA00009150"/>
    </source>
</evidence>
<reference evidence="9 10" key="1">
    <citation type="journal article" date="2019" name="Fungal Biol. Biotechnol.">
        <title>Draft genome sequence of fastidious pathogen Ceratobasidium theobromae, which causes vascular-streak dieback in Theobroma cacao.</title>
        <authorList>
            <person name="Ali S.S."/>
            <person name="Asman A."/>
            <person name="Shao J."/>
            <person name="Firmansyah A.P."/>
            <person name="Susilo A.W."/>
            <person name="Rosmana A."/>
            <person name="McMahon P."/>
            <person name="Junaid M."/>
            <person name="Guest D."/>
            <person name="Kheng T.Y."/>
            <person name="Meinhardt L.W."/>
            <person name="Bailey B.A."/>
        </authorList>
    </citation>
    <scope>NUCLEOTIDE SEQUENCE [LARGE SCALE GENOMIC DNA]</scope>
    <source>
        <strain evidence="9 10">CT2</strain>
    </source>
</reference>
<dbReference type="PANTHER" id="PTHR12965">
    <property type="entry name" value="VACUOLAR PROTEIN SORTING 54"/>
    <property type="match status" value="1"/>
</dbReference>
<comment type="similarity">
    <text evidence="2">Belongs to the VPS54 family.</text>
</comment>
<evidence type="ECO:0000256" key="6">
    <source>
        <dbReference type="ARBA" id="ARBA00023054"/>
    </source>
</evidence>
<dbReference type="GO" id="GO:0006896">
    <property type="term" value="P:Golgi to vacuole transport"/>
    <property type="evidence" value="ECO:0007669"/>
    <property type="project" value="TreeGrafter"/>
</dbReference>
<evidence type="ECO:0000256" key="7">
    <source>
        <dbReference type="SAM" id="MobiDB-lite"/>
    </source>
</evidence>
<dbReference type="InterPro" id="IPR012501">
    <property type="entry name" value="Vps54_C"/>
</dbReference>
<dbReference type="GO" id="GO:0000938">
    <property type="term" value="C:GARP complex"/>
    <property type="evidence" value="ECO:0007669"/>
    <property type="project" value="InterPro"/>
</dbReference>
<dbReference type="PANTHER" id="PTHR12965:SF0">
    <property type="entry name" value="VACUOLAR PROTEIN SORTING-ASSOCIATED PROTEIN 54"/>
    <property type="match status" value="1"/>
</dbReference>
<comment type="subcellular location">
    <subcellularLocation>
        <location evidence="1">Golgi apparatus</location>
        <location evidence="1">trans-Golgi network</location>
    </subcellularLocation>
</comment>